<dbReference type="EMBL" id="MJIE01000001">
    <property type="protein sequence ID" value="OLR55272.1"/>
    <property type="molecule type" value="Genomic_DNA"/>
</dbReference>
<accession>A0A1Q9JGB0</accession>
<organism evidence="2 3">
    <name type="scientific">Hornefia porci</name>
    <dbReference type="NCBI Taxonomy" id="2652292"/>
    <lineage>
        <taxon>Bacteria</taxon>
        <taxon>Bacillati</taxon>
        <taxon>Bacillota</taxon>
        <taxon>Clostridia</taxon>
        <taxon>Peptostreptococcales</taxon>
        <taxon>Anaerovoracaceae</taxon>
        <taxon>Hornefia</taxon>
    </lineage>
</organism>
<protein>
    <recommendedName>
        <fullName evidence="1">MurNAc-LAA domain-containing protein</fullName>
    </recommendedName>
</protein>
<name>A0A1Q9JGB0_9FIRM</name>
<dbReference type="SMART" id="SM00646">
    <property type="entry name" value="Ami_3"/>
    <property type="match status" value="1"/>
</dbReference>
<evidence type="ECO:0000259" key="1">
    <source>
        <dbReference type="SMART" id="SM00646"/>
    </source>
</evidence>
<gene>
    <name evidence="2" type="ORF">BHK98_03845</name>
</gene>
<dbReference type="OrthoDB" id="1765919at2"/>
<keyword evidence="3" id="KW-1185">Reference proteome</keyword>
<dbReference type="PANTHER" id="PTHR30404">
    <property type="entry name" value="N-ACETYLMURAMOYL-L-ALANINE AMIDASE"/>
    <property type="match status" value="1"/>
</dbReference>
<dbReference type="CDD" id="cd02696">
    <property type="entry name" value="MurNAc-LAA"/>
    <property type="match status" value="1"/>
</dbReference>
<sequence>MAWNKKKDVLALMCGHGKSIDGSWDPGCTYGKYTEAGQMLKITKSAVAYLRGSGVRVLTDADKNNNRNMISCVKWANRQRAKLYMSVHCDYRLAGPGVYPLYISGAGKAFAKKVGKAVAKAMKMKYKGAGRRPDLYELTATDMPAVIFETGAIKADLKKLTQHEAYGKALAKAICAYIGVEFTGKKK</sequence>
<dbReference type="Gene3D" id="3.40.630.40">
    <property type="entry name" value="Zn-dependent exopeptidases"/>
    <property type="match status" value="1"/>
</dbReference>
<dbReference type="AlphaFoldDB" id="A0A1Q9JGB0"/>
<dbReference type="RefSeq" id="WP_075712266.1">
    <property type="nucleotide sequence ID" value="NZ_MJIE01000001.1"/>
</dbReference>
<dbReference type="Proteomes" id="UP000187404">
    <property type="component" value="Unassembled WGS sequence"/>
</dbReference>
<reference evidence="2 3" key="1">
    <citation type="journal article" date="2016" name="Appl. Environ. Microbiol.">
        <title>Function and Phylogeny of Bacterial Butyryl Coenzyme A:Acetate Transferases and Their Diversity in the Proximal Colon of Swine.</title>
        <authorList>
            <person name="Trachsel J."/>
            <person name="Bayles D.O."/>
            <person name="Looft T."/>
            <person name="Levine U.Y."/>
            <person name="Allen H.K."/>
        </authorList>
    </citation>
    <scope>NUCLEOTIDE SEQUENCE [LARGE SCALE GENOMIC DNA]</scope>
    <source>
        <strain evidence="2 3">68-3-10</strain>
    </source>
</reference>
<dbReference type="GO" id="GO:0008745">
    <property type="term" value="F:N-acetylmuramoyl-L-alanine amidase activity"/>
    <property type="evidence" value="ECO:0007669"/>
    <property type="project" value="InterPro"/>
</dbReference>
<dbReference type="PANTHER" id="PTHR30404:SF8">
    <property type="entry name" value="AUTOLYSIN PH-RELATED"/>
    <property type="match status" value="1"/>
</dbReference>
<dbReference type="InterPro" id="IPR002508">
    <property type="entry name" value="MurNAc-LAA_cat"/>
</dbReference>
<proteinExistence type="predicted"/>
<comment type="caution">
    <text evidence="2">The sequence shown here is derived from an EMBL/GenBank/DDBJ whole genome shotgun (WGS) entry which is preliminary data.</text>
</comment>
<dbReference type="SUPFAM" id="SSF53187">
    <property type="entry name" value="Zn-dependent exopeptidases"/>
    <property type="match status" value="1"/>
</dbReference>
<evidence type="ECO:0000313" key="3">
    <source>
        <dbReference type="Proteomes" id="UP000187404"/>
    </source>
</evidence>
<dbReference type="InterPro" id="IPR050695">
    <property type="entry name" value="N-acetylmuramoyl_amidase_3"/>
</dbReference>
<evidence type="ECO:0000313" key="2">
    <source>
        <dbReference type="EMBL" id="OLR55272.1"/>
    </source>
</evidence>
<dbReference type="GO" id="GO:0009253">
    <property type="term" value="P:peptidoglycan catabolic process"/>
    <property type="evidence" value="ECO:0007669"/>
    <property type="project" value="InterPro"/>
</dbReference>
<dbReference type="Pfam" id="PF01520">
    <property type="entry name" value="Amidase_3"/>
    <property type="match status" value="1"/>
</dbReference>
<dbReference type="GO" id="GO:0030288">
    <property type="term" value="C:outer membrane-bounded periplasmic space"/>
    <property type="evidence" value="ECO:0007669"/>
    <property type="project" value="TreeGrafter"/>
</dbReference>
<feature type="domain" description="MurNAc-LAA" evidence="1">
    <location>
        <begin position="73"/>
        <end position="175"/>
    </location>
</feature>
<dbReference type="STRING" id="1261640.BHK98_03845"/>